<sequence>MLRPTLLITYLFGAALAALGLVVLFGGGVALPTREPPRQFVFSGVSLWLLGLSPLIAGLVCMGLARGRLSRESPTTRWALGASMAALGLAFLLAPKA</sequence>
<dbReference type="STRING" id="420662.Mpe_A0684"/>
<organism evidence="2 3">
    <name type="scientific">Methylibium petroleiphilum (strain ATCC BAA-1232 / LMG 22953 / PM1)</name>
    <dbReference type="NCBI Taxonomy" id="420662"/>
    <lineage>
        <taxon>Bacteria</taxon>
        <taxon>Pseudomonadati</taxon>
        <taxon>Pseudomonadota</taxon>
        <taxon>Betaproteobacteria</taxon>
        <taxon>Burkholderiales</taxon>
        <taxon>Sphaerotilaceae</taxon>
        <taxon>Methylibium</taxon>
    </lineage>
</organism>
<dbReference type="RefSeq" id="WP_011828284.1">
    <property type="nucleotide sequence ID" value="NC_008825.1"/>
</dbReference>
<keyword evidence="1" id="KW-0472">Membrane</keyword>
<feature type="transmembrane region" description="Helical" evidence="1">
    <location>
        <begin position="77"/>
        <end position="94"/>
    </location>
</feature>
<dbReference type="EMBL" id="CP000555">
    <property type="protein sequence ID" value="ABM93646.1"/>
    <property type="molecule type" value="Genomic_DNA"/>
</dbReference>
<evidence type="ECO:0008006" key="4">
    <source>
        <dbReference type="Google" id="ProtNLM"/>
    </source>
</evidence>
<keyword evidence="3" id="KW-1185">Reference proteome</keyword>
<evidence type="ECO:0000313" key="3">
    <source>
        <dbReference type="Proteomes" id="UP000000366"/>
    </source>
</evidence>
<name>A2SDK7_METPP</name>
<evidence type="ECO:0000313" key="2">
    <source>
        <dbReference type="EMBL" id="ABM93646.1"/>
    </source>
</evidence>
<dbReference type="AlphaFoldDB" id="A2SDK7"/>
<dbReference type="HOGENOM" id="CLU_2343497_0_0_4"/>
<keyword evidence="1" id="KW-1133">Transmembrane helix</keyword>
<proteinExistence type="predicted"/>
<accession>A2SDK7</accession>
<keyword evidence="1" id="KW-0812">Transmembrane</keyword>
<dbReference type="Proteomes" id="UP000000366">
    <property type="component" value="Chromosome"/>
</dbReference>
<dbReference type="KEGG" id="mpt:Mpe_A0684"/>
<gene>
    <name evidence="2" type="ordered locus">Mpe_A0684</name>
</gene>
<reference evidence="2 3" key="1">
    <citation type="journal article" date="2007" name="J. Bacteriol.">
        <title>Whole-genome analysis of the methyl tert-butyl ether-degrading beta-proteobacterium Methylibium petroleiphilum PM1.</title>
        <authorList>
            <person name="Kane S.R."/>
            <person name="Chakicherla A.Y."/>
            <person name="Chain P.S.G."/>
            <person name="Schmidt R."/>
            <person name="Shin M.W."/>
            <person name="Legler T.C."/>
            <person name="Scow K.M."/>
            <person name="Larimer F.W."/>
            <person name="Lucas S.M."/>
            <person name="Richardson P.M."/>
            <person name="Hristova K.R."/>
        </authorList>
    </citation>
    <scope>NUCLEOTIDE SEQUENCE [LARGE SCALE GENOMIC DNA]</scope>
    <source>
        <strain evidence="3">ATCC BAA-1232 / LMG 22953 / PM1</strain>
    </source>
</reference>
<protein>
    <recommendedName>
        <fullName evidence="4">Transmembrane protein</fullName>
    </recommendedName>
</protein>
<feature type="transmembrane region" description="Helical" evidence="1">
    <location>
        <begin position="40"/>
        <end position="65"/>
    </location>
</feature>
<evidence type="ECO:0000256" key="1">
    <source>
        <dbReference type="SAM" id="Phobius"/>
    </source>
</evidence>